<dbReference type="STRING" id="1777143.AWB82_02222"/>
<protein>
    <recommendedName>
        <fullName evidence="3">Arginine/agmatine antiporter</fullName>
    </recommendedName>
</protein>
<feature type="transmembrane region" description="Helical" evidence="9">
    <location>
        <begin position="320"/>
        <end position="338"/>
    </location>
</feature>
<evidence type="ECO:0000256" key="6">
    <source>
        <dbReference type="ARBA" id="ARBA00022989"/>
    </source>
</evidence>
<dbReference type="Proteomes" id="UP000054596">
    <property type="component" value="Unassembled WGS sequence"/>
</dbReference>
<evidence type="ECO:0000256" key="9">
    <source>
        <dbReference type="SAM" id="Phobius"/>
    </source>
</evidence>
<dbReference type="Pfam" id="PF13520">
    <property type="entry name" value="AA_permease_2"/>
    <property type="match status" value="1"/>
</dbReference>
<evidence type="ECO:0000256" key="5">
    <source>
        <dbReference type="ARBA" id="ARBA00022692"/>
    </source>
</evidence>
<name>A0A158AEZ2_9BURK</name>
<dbReference type="OrthoDB" id="3185104at2"/>
<evidence type="ECO:0000256" key="7">
    <source>
        <dbReference type="ARBA" id="ARBA00023136"/>
    </source>
</evidence>
<evidence type="ECO:0000256" key="8">
    <source>
        <dbReference type="ARBA" id="ARBA00045636"/>
    </source>
</evidence>
<reference evidence="10" key="1">
    <citation type="submission" date="2016-01" db="EMBL/GenBank/DDBJ databases">
        <authorList>
            <person name="Peeters C."/>
        </authorList>
    </citation>
    <scope>NUCLEOTIDE SEQUENCE [LARGE SCALE GENOMIC DNA]</scope>
    <source>
        <strain evidence="10">LMG 29325</strain>
    </source>
</reference>
<dbReference type="GO" id="GO:0005886">
    <property type="term" value="C:plasma membrane"/>
    <property type="evidence" value="ECO:0007669"/>
    <property type="project" value="UniProtKB-SubCell"/>
</dbReference>
<dbReference type="PANTHER" id="PTHR42770">
    <property type="entry name" value="AMINO ACID TRANSPORTER-RELATED"/>
    <property type="match status" value="1"/>
</dbReference>
<sequence length="442" mass="46218">MSNVVRKVGVVPATLMVAGNIMGSGVFMLPANLAATGGIAIFGWLVTITGAVALSLVYAKMSSIDPSAGGSYAFARKAFGPFAGYQVNMLYWLSAWIGNIAIAVVGVGYLSYFIPALKHPLVLTFACIAVMWLFVFVNILGPSVMTRVQSVTTVLALVPIVGVAFAGWFWFKPELYMSAWNVSGHDSFDAVQSTLNVTLWSFIGVETAAVSAGIVENPKKNVPIATVGGVLIAAVSYVLSSTAIMGIIPNHALQISASPFGDAVKIMLGEKGGAIVALCAALGCLGSLGGWILVTAQTAKAAADDRLFAPIFGKVNKEGVPVAGLVVVGLLMTATQLTSISPNASKQFGVVSGVSVIFTLVPYIFTCAALLVLGQGHLGDLKRRYTAIMLVAFVYSLWAIVGSNPQQVLWSFVVVLATTATYAVTYNRTHKAAFPLDPPAAQ</sequence>
<organism evidence="10 11">
    <name type="scientific">Caballeronia glebae</name>
    <dbReference type="NCBI Taxonomy" id="1777143"/>
    <lineage>
        <taxon>Bacteria</taxon>
        <taxon>Pseudomonadati</taxon>
        <taxon>Pseudomonadota</taxon>
        <taxon>Betaproteobacteria</taxon>
        <taxon>Burkholderiales</taxon>
        <taxon>Burkholderiaceae</taxon>
        <taxon>Caballeronia</taxon>
    </lineage>
</organism>
<dbReference type="GO" id="GO:0022857">
    <property type="term" value="F:transmembrane transporter activity"/>
    <property type="evidence" value="ECO:0007669"/>
    <property type="project" value="InterPro"/>
</dbReference>
<feature type="transmembrane region" description="Helical" evidence="9">
    <location>
        <begin position="408"/>
        <end position="426"/>
    </location>
</feature>
<dbReference type="NCBIfam" id="NF007929">
    <property type="entry name" value="PRK10644.1"/>
    <property type="match status" value="1"/>
</dbReference>
<evidence type="ECO:0000256" key="2">
    <source>
        <dbReference type="ARBA" id="ARBA00008220"/>
    </source>
</evidence>
<dbReference type="InterPro" id="IPR050367">
    <property type="entry name" value="APC_superfamily"/>
</dbReference>
<comment type="similarity">
    <text evidence="2">Belongs to the amino acid-polyamine-organocation (APC) superfamily. Basic amino acid/polyamine antiporter (APA) (TC 2.A.3.2) family.</text>
</comment>
<keyword evidence="6 9" id="KW-1133">Transmembrane helix</keyword>
<evidence type="ECO:0000256" key="3">
    <source>
        <dbReference type="ARBA" id="ARBA00021069"/>
    </source>
</evidence>
<dbReference type="PANTHER" id="PTHR42770:SF18">
    <property type="entry name" value="ARGININE_AGMATINE ANTIPORTER"/>
    <property type="match status" value="1"/>
</dbReference>
<dbReference type="InterPro" id="IPR002293">
    <property type="entry name" value="AA/rel_permease1"/>
</dbReference>
<feature type="transmembrane region" description="Helical" evidence="9">
    <location>
        <begin position="227"/>
        <end position="248"/>
    </location>
</feature>
<feature type="transmembrane region" description="Helical" evidence="9">
    <location>
        <begin position="385"/>
        <end position="402"/>
    </location>
</feature>
<comment type="function">
    <text evidence="8">Major component of the acid-resistance (AR) system allowing enteric pathogens to survive the acidic environment in the stomach. Exchanges extracellular arginine for its intracellular decarboxylation product agmatine (Agm) thereby expelling intracellular protons. Probably undergoes several conformational states in order to translocate the substrate across the membrane; keeps the substrate accessible to only 1 side of the membrane at a time by opening and closing 3 membrane-internal gates.</text>
</comment>
<evidence type="ECO:0000256" key="4">
    <source>
        <dbReference type="ARBA" id="ARBA00022475"/>
    </source>
</evidence>
<evidence type="ECO:0000256" key="1">
    <source>
        <dbReference type="ARBA" id="ARBA00004651"/>
    </source>
</evidence>
<evidence type="ECO:0000313" key="10">
    <source>
        <dbReference type="EMBL" id="SAK56300.1"/>
    </source>
</evidence>
<evidence type="ECO:0000313" key="11">
    <source>
        <dbReference type="Proteomes" id="UP000054596"/>
    </source>
</evidence>
<dbReference type="EMBL" id="FCOJ02000012">
    <property type="protein sequence ID" value="SAK56300.1"/>
    <property type="molecule type" value="Genomic_DNA"/>
</dbReference>
<feature type="transmembrane region" description="Helical" evidence="9">
    <location>
        <begin position="350"/>
        <end position="373"/>
    </location>
</feature>
<feature type="transmembrane region" description="Helical" evidence="9">
    <location>
        <begin position="274"/>
        <end position="299"/>
    </location>
</feature>
<accession>A0A158AEZ2</accession>
<gene>
    <name evidence="10" type="ORF">AWB82_02222</name>
</gene>
<dbReference type="RefSeq" id="WP_086967163.1">
    <property type="nucleotide sequence ID" value="NZ_FCOJ02000012.1"/>
</dbReference>
<feature type="transmembrane region" description="Helical" evidence="9">
    <location>
        <begin position="197"/>
        <end position="215"/>
    </location>
</feature>
<keyword evidence="5 9" id="KW-0812">Transmembrane</keyword>
<keyword evidence="4" id="KW-1003">Cell membrane</keyword>
<dbReference type="Gene3D" id="1.20.1740.10">
    <property type="entry name" value="Amino acid/polyamine transporter I"/>
    <property type="match status" value="1"/>
</dbReference>
<comment type="subcellular location">
    <subcellularLocation>
        <location evidence="1">Cell membrane</location>
        <topology evidence="1">Multi-pass membrane protein</topology>
    </subcellularLocation>
</comment>
<feature type="transmembrane region" description="Helical" evidence="9">
    <location>
        <begin position="152"/>
        <end position="171"/>
    </location>
</feature>
<dbReference type="AlphaFoldDB" id="A0A158AEZ2"/>
<keyword evidence="7 9" id="KW-0472">Membrane</keyword>
<feature type="transmembrane region" description="Helical" evidence="9">
    <location>
        <begin position="33"/>
        <end position="59"/>
    </location>
</feature>
<keyword evidence="11" id="KW-1185">Reference proteome</keyword>
<feature type="transmembrane region" description="Helical" evidence="9">
    <location>
        <begin position="120"/>
        <end position="140"/>
    </location>
</feature>
<dbReference type="PIRSF" id="PIRSF006060">
    <property type="entry name" value="AA_transporter"/>
    <property type="match status" value="1"/>
</dbReference>
<comment type="caution">
    <text evidence="10">The sequence shown here is derived from an EMBL/GenBank/DDBJ whole genome shotgun (WGS) entry which is preliminary data.</text>
</comment>
<proteinExistence type="inferred from homology"/>
<feature type="transmembrane region" description="Helical" evidence="9">
    <location>
        <begin position="90"/>
        <end position="114"/>
    </location>
</feature>